<reference evidence="2" key="3">
    <citation type="submission" date="2023-12" db="EMBL/GenBank/DDBJ databases">
        <authorList>
            <person name="Sun Q."/>
            <person name="Inoue M."/>
        </authorList>
    </citation>
    <scope>NUCLEOTIDE SEQUENCE</scope>
    <source>
        <strain evidence="2">JCM 18303</strain>
    </source>
</reference>
<reference evidence="2" key="1">
    <citation type="journal article" date="2014" name="Int. J. Syst. Evol. Microbiol.">
        <title>Complete genome of a new Firmicutes species belonging to the dominant human colonic microbiota ('Ruminococcus bicirculans') reveals two chromosomes and a selective capacity to utilize plant glucans.</title>
        <authorList>
            <consortium name="NISC Comparative Sequencing Program"/>
            <person name="Wegmann U."/>
            <person name="Louis P."/>
            <person name="Goesmann A."/>
            <person name="Henrissat B."/>
            <person name="Duncan S.H."/>
            <person name="Flint H.J."/>
        </authorList>
    </citation>
    <scope>NUCLEOTIDE SEQUENCE</scope>
    <source>
        <strain evidence="2">JCM 18303</strain>
    </source>
</reference>
<name>A0ABP9QEL9_9PSEU</name>
<comment type="caution">
    <text evidence="2">The sequence shown here is derived from an EMBL/GenBank/DDBJ whole genome shotgun (WGS) entry which is preliminary data.</text>
</comment>
<keyword evidence="3" id="KW-1185">Reference proteome</keyword>
<evidence type="ECO:0000313" key="2">
    <source>
        <dbReference type="EMBL" id="GAA5160688.1"/>
    </source>
</evidence>
<evidence type="ECO:0000313" key="3">
    <source>
        <dbReference type="Proteomes" id="UP001428817"/>
    </source>
</evidence>
<dbReference type="RefSeq" id="WP_345702990.1">
    <property type="nucleotide sequence ID" value="NZ_BAABJP010000020.1"/>
</dbReference>
<dbReference type="EMBL" id="BAABJP010000020">
    <property type="protein sequence ID" value="GAA5159824.1"/>
    <property type="molecule type" value="Genomic_DNA"/>
</dbReference>
<proteinExistence type="predicted"/>
<sequence length="99" mass="11132">MATALSTVAAAKMNLRPVNQRALRKYQEFWKSLVLLDVAMGDIEKLINEAADHKATVASYRIPDAEELMKAAKKAGRSLQIMVTASKKWEAELVSREWK</sequence>
<reference evidence="3" key="2">
    <citation type="journal article" date="2019" name="Int. J. Syst. Evol. Microbiol.">
        <title>The Global Catalogue of Microorganisms (GCM) 10K type strain sequencing project: providing services to taxonomists for standard genome sequencing and annotation.</title>
        <authorList>
            <consortium name="The Broad Institute Genomics Platform"/>
            <consortium name="The Broad Institute Genome Sequencing Center for Infectious Disease"/>
            <person name="Wu L."/>
            <person name="Ma J."/>
        </authorList>
    </citation>
    <scope>NUCLEOTIDE SEQUENCE [LARGE SCALE GENOMIC DNA]</scope>
    <source>
        <strain evidence="3">JCM 18303</strain>
    </source>
</reference>
<dbReference type="Proteomes" id="UP001428817">
    <property type="component" value="Unassembled WGS sequence"/>
</dbReference>
<gene>
    <name evidence="1" type="ORF">GCM10023321_41480</name>
    <name evidence="2" type="ORF">GCM10023321_43790</name>
</gene>
<evidence type="ECO:0000313" key="1">
    <source>
        <dbReference type="EMBL" id="GAA5159824.1"/>
    </source>
</evidence>
<organism evidence="2 3">
    <name type="scientific">Pseudonocardia eucalypti</name>
    <dbReference type="NCBI Taxonomy" id="648755"/>
    <lineage>
        <taxon>Bacteria</taxon>
        <taxon>Bacillati</taxon>
        <taxon>Actinomycetota</taxon>
        <taxon>Actinomycetes</taxon>
        <taxon>Pseudonocardiales</taxon>
        <taxon>Pseudonocardiaceae</taxon>
        <taxon>Pseudonocardia</taxon>
    </lineage>
</organism>
<accession>A0ABP9QEL9</accession>
<dbReference type="EMBL" id="BAABJP010000021">
    <property type="protein sequence ID" value="GAA5160688.1"/>
    <property type="molecule type" value="Genomic_DNA"/>
</dbReference>
<protein>
    <submittedName>
        <fullName evidence="2">Uncharacterized protein</fullName>
    </submittedName>
</protein>